<keyword evidence="10" id="KW-0175">Coiled coil</keyword>
<keyword evidence="3" id="KW-0597">Phosphoprotein</keyword>
<comment type="subcellular location">
    <subcellularLocation>
        <location evidence="1">Nucleus</location>
    </subcellularLocation>
</comment>
<dbReference type="Gene3D" id="3.30.160.60">
    <property type="entry name" value="Classic Zinc Finger"/>
    <property type="match status" value="1"/>
</dbReference>
<dbReference type="SMART" id="SM00323">
    <property type="entry name" value="RasGAP"/>
    <property type="match status" value="1"/>
</dbReference>
<dbReference type="InterPro" id="IPR036236">
    <property type="entry name" value="Znf_C2H2_sf"/>
</dbReference>
<accession>L9L780</accession>
<keyword evidence="6 9" id="KW-0863">Zinc-finger</keyword>
<evidence type="ECO:0000256" key="8">
    <source>
        <dbReference type="ARBA" id="ARBA00023242"/>
    </source>
</evidence>
<feature type="region of interest" description="Disordered" evidence="11">
    <location>
        <begin position="373"/>
        <end position="398"/>
    </location>
</feature>
<dbReference type="GO" id="GO:0008270">
    <property type="term" value="F:zinc ion binding"/>
    <property type="evidence" value="ECO:0007669"/>
    <property type="project" value="UniProtKB-KW"/>
</dbReference>
<evidence type="ECO:0000256" key="7">
    <source>
        <dbReference type="ARBA" id="ARBA00022833"/>
    </source>
</evidence>
<evidence type="ECO:0000256" key="3">
    <source>
        <dbReference type="ARBA" id="ARBA00022553"/>
    </source>
</evidence>
<reference evidence="15" key="2">
    <citation type="journal article" date="2013" name="Nat. Commun.">
        <title>Genome of the Chinese tree shrew.</title>
        <authorList>
            <person name="Fan Y."/>
            <person name="Huang Z.Y."/>
            <person name="Cao C.C."/>
            <person name="Chen C.S."/>
            <person name="Chen Y.X."/>
            <person name="Fan D.D."/>
            <person name="He J."/>
            <person name="Hou H.L."/>
            <person name="Hu L."/>
            <person name="Hu X.T."/>
            <person name="Jiang X.T."/>
            <person name="Lai R."/>
            <person name="Lang Y.S."/>
            <person name="Liang B."/>
            <person name="Liao S.G."/>
            <person name="Mu D."/>
            <person name="Ma Y.Y."/>
            <person name="Niu Y.Y."/>
            <person name="Sun X.Q."/>
            <person name="Xia J.Q."/>
            <person name="Xiao J."/>
            <person name="Xiong Z.Q."/>
            <person name="Xu L."/>
            <person name="Yang L."/>
            <person name="Zhang Y."/>
            <person name="Zhao W."/>
            <person name="Zhao X.D."/>
            <person name="Zheng Y.T."/>
            <person name="Zhou J.M."/>
            <person name="Zhu Y.B."/>
            <person name="Zhang G.J."/>
            <person name="Wang J."/>
            <person name="Yao Y.G."/>
        </authorList>
    </citation>
    <scope>NUCLEOTIDE SEQUENCE [LARGE SCALE GENOMIC DNA]</scope>
</reference>
<dbReference type="Pfam" id="PF12004">
    <property type="entry name" value="DAB2P_C"/>
    <property type="match status" value="1"/>
</dbReference>
<proteinExistence type="predicted"/>
<dbReference type="SMART" id="SM00355">
    <property type="entry name" value="ZnF_C2H2"/>
    <property type="match status" value="2"/>
</dbReference>
<evidence type="ECO:0000256" key="9">
    <source>
        <dbReference type="PROSITE-ProRule" id="PRU00042"/>
    </source>
</evidence>
<evidence type="ECO:0000256" key="6">
    <source>
        <dbReference type="ARBA" id="ARBA00022771"/>
    </source>
</evidence>
<keyword evidence="15" id="KW-1185">Reference proteome</keyword>
<feature type="compositionally biased region" description="Basic residues" evidence="11">
    <location>
        <begin position="535"/>
        <end position="546"/>
    </location>
</feature>
<name>L9L780_TUPCH</name>
<feature type="domain" description="Ras-GAP" evidence="12">
    <location>
        <begin position="35"/>
        <end position="227"/>
    </location>
</feature>
<dbReference type="InParanoid" id="L9L780"/>
<feature type="region of interest" description="Disordered" evidence="11">
    <location>
        <begin position="509"/>
        <end position="596"/>
    </location>
</feature>
<dbReference type="PANTHER" id="PTHR10194:SF25">
    <property type="entry name" value="RAS_RAP GTPASE-ACTIVATING PROTEIN SYNGAP"/>
    <property type="match status" value="1"/>
</dbReference>
<dbReference type="GO" id="GO:0005096">
    <property type="term" value="F:GTPase activator activity"/>
    <property type="evidence" value="ECO:0007669"/>
    <property type="project" value="UniProtKB-KW"/>
</dbReference>
<evidence type="ECO:0000256" key="5">
    <source>
        <dbReference type="ARBA" id="ARBA00022737"/>
    </source>
</evidence>
<dbReference type="InterPro" id="IPR013087">
    <property type="entry name" value="Znf_C2H2_type"/>
</dbReference>
<dbReference type="Gene3D" id="1.10.506.10">
    <property type="entry name" value="GTPase Activation - p120gap, domain 1"/>
    <property type="match status" value="2"/>
</dbReference>
<dbReference type="InterPro" id="IPR021887">
    <property type="entry name" value="DAB2P_C"/>
</dbReference>
<dbReference type="AlphaFoldDB" id="L9L780"/>
<evidence type="ECO:0000256" key="4">
    <source>
        <dbReference type="ARBA" id="ARBA00022723"/>
    </source>
</evidence>
<dbReference type="SUPFAM" id="SSF48350">
    <property type="entry name" value="GTPase activation domain, GAP"/>
    <property type="match status" value="1"/>
</dbReference>
<evidence type="ECO:0000256" key="10">
    <source>
        <dbReference type="SAM" id="Coils"/>
    </source>
</evidence>
<keyword evidence="5" id="KW-0677">Repeat</keyword>
<dbReference type="Proteomes" id="UP000011518">
    <property type="component" value="Unassembled WGS sequence"/>
</dbReference>
<dbReference type="CDD" id="cd22265">
    <property type="entry name" value="UDM1_RNF168"/>
    <property type="match status" value="1"/>
</dbReference>
<dbReference type="PROSITE" id="PS00509">
    <property type="entry name" value="RAS_GTPASE_ACTIV_1"/>
    <property type="match status" value="1"/>
</dbReference>
<gene>
    <name evidence="14" type="ORF">TREES_T100009677</name>
</gene>
<dbReference type="InterPro" id="IPR039360">
    <property type="entry name" value="Ras_GTPase"/>
</dbReference>
<dbReference type="SUPFAM" id="SSF57667">
    <property type="entry name" value="beta-beta-alpha zinc fingers"/>
    <property type="match status" value="1"/>
</dbReference>
<feature type="coiled-coil region" evidence="10">
    <location>
        <begin position="747"/>
        <end position="813"/>
    </location>
</feature>
<feature type="region of interest" description="Disordered" evidence="11">
    <location>
        <begin position="317"/>
        <end position="345"/>
    </location>
</feature>
<evidence type="ECO:0000256" key="11">
    <source>
        <dbReference type="SAM" id="MobiDB-lite"/>
    </source>
</evidence>
<evidence type="ECO:0000256" key="1">
    <source>
        <dbReference type="ARBA" id="ARBA00004123"/>
    </source>
</evidence>
<dbReference type="PROSITE" id="PS50157">
    <property type="entry name" value="ZINC_FINGER_C2H2_2"/>
    <property type="match status" value="1"/>
</dbReference>
<evidence type="ECO:0000256" key="2">
    <source>
        <dbReference type="ARBA" id="ARBA00022468"/>
    </source>
</evidence>
<feature type="compositionally biased region" description="Polar residues" evidence="11">
    <location>
        <begin position="685"/>
        <end position="700"/>
    </location>
</feature>
<dbReference type="STRING" id="246437.L9L780"/>
<dbReference type="InterPro" id="IPR008936">
    <property type="entry name" value="Rho_GTPase_activation_prot"/>
</dbReference>
<dbReference type="FunFam" id="3.30.160.60:FF:000145">
    <property type="entry name" value="Zinc finger protein 574"/>
    <property type="match status" value="1"/>
</dbReference>
<dbReference type="FunCoup" id="L9L780">
    <property type="interactions" value="800"/>
</dbReference>
<dbReference type="EMBL" id="KB320527">
    <property type="protein sequence ID" value="ELW69532.1"/>
    <property type="molecule type" value="Genomic_DNA"/>
</dbReference>
<feature type="compositionally biased region" description="Polar residues" evidence="11">
    <location>
        <begin position="637"/>
        <end position="648"/>
    </location>
</feature>
<dbReference type="InterPro" id="IPR023152">
    <property type="entry name" value="RasGAP_CS"/>
</dbReference>
<feature type="domain" description="C2H2-type" evidence="13">
    <location>
        <begin position="1000"/>
        <end position="1027"/>
    </location>
</feature>
<dbReference type="CDD" id="cd05136">
    <property type="entry name" value="RasGAP_DAB2IP"/>
    <property type="match status" value="1"/>
</dbReference>
<feature type="region of interest" description="Disordered" evidence="11">
    <location>
        <begin position="612"/>
        <end position="700"/>
    </location>
</feature>
<dbReference type="GO" id="GO:0005634">
    <property type="term" value="C:nucleus"/>
    <property type="evidence" value="ECO:0007669"/>
    <property type="project" value="UniProtKB-SubCell"/>
</dbReference>
<reference evidence="15" key="1">
    <citation type="submission" date="2012-07" db="EMBL/GenBank/DDBJ databases">
        <title>Genome of the Chinese tree shrew, a rising model animal genetically related to primates.</title>
        <authorList>
            <person name="Zhang G."/>
            <person name="Fan Y."/>
            <person name="Yao Y."/>
            <person name="Huang Z."/>
        </authorList>
    </citation>
    <scope>NUCLEOTIDE SEQUENCE [LARGE SCALE GENOMIC DNA]</scope>
</reference>
<evidence type="ECO:0000259" key="13">
    <source>
        <dbReference type="PROSITE" id="PS50157"/>
    </source>
</evidence>
<evidence type="ECO:0000313" key="14">
    <source>
        <dbReference type="EMBL" id="ELW69532.1"/>
    </source>
</evidence>
<dbReference type="Pfam" id="PF00616">
    <property type="entry name" value="RasGAP"/>
    <property type="match status" value="2"/>
</dbReference>
<dbReference type="PROSITE" id="PS00028">
    <property type="entry name" value="ZINC_FINGER_C2H2_1"/>
    <property type="match status" value="1"/>
</dbReference>
<dbReference type="InterPro" id="IPR001936">
    <property type="entry name" value="RasGAP_dom"/>
</dbReference>
<keyword evidence="4" id="KW-0479">Metal-binding</keyword>
<dbReference type="FunFam" id="1.10.506.10:FF:000001">
    <property type="entry name" value="Ras GTPase-activating protein nGAP isoform 2"/>
    <property type="match status" value="1"/>
</dbReference>
<dbReference type="PANTHER" id="PTHR10194">
    <property type="entry name" value="RAS GTPASE-ACTIVATING PROTEINS"/>
    <property type="match status" value="1"/>
</dbReference>
<dbReference type="PROSITE" id="PS50018">
    <property type="entry name" value="RAS_GTPASE_ACTIV_2"/>
    <property type="match status" value="1"/>
</dbReference>
<evidence type="ECO:0000259" key="12">
    <source>
        <dbReference type="PROSITE" id="PS50018"/>
    </source>
</evidence>
<evidence type="ECO:0000313" key="15">
    <source>
        <dbReference type="Proteomes" id="UP000011518"/>
    </source>
</evidence>
<protein>
    <submittedName>
        <fullName evidence="14">Ras GTPase-activating protein SynGAP</fullName>
    </submittedName>
</protein>
<sequence length="1062" mass="116804">MSILPMELYKEFAEYVTNHYRMLCAVLEPALNVKGKEEVASALVHILQSTGKAKDFLSDMAMSEVDRFMEREHLIFRENTLATKAIEEYMRLIGQKYLKDAIGEFIRALYESEENCEVDPIKCTASSLAEHQANLRMCCELALCKVVNSHCVFPRELKEVFASWRLRCAERGREDIADRLISASLFLRFLCPAIMSPSLFGLMQEYPDEQTSRTLTLIAKVIQNLANFSKFTSKEDFLGFMNEFLELEWGSMQQFLYEISNLDTLTNSSSFEGYIDLGRELSTLHALLWEVLPQLSKEALLKLGPLPRLLNDISTALRNPNIQRQPSRQSERPRPQPVVLRGPSAEMQGYMMRDLNSSIDLQSFMARGLNSSMDMARLPSPTKEKPPPPPPGGGKDLFYVSRPPLARSSPAYCTSSSDITEPEQKMLSVNKSVSMLDLQGDGPGGRLNSSSVSNLAALGGPLHRAPAGRLSQGSGSSITAAGMRLSQMGVTTDGVPAQQLRIPLSFQNPDFHMAADGPGPPGGHGGGSGHGPPSSHHHHHHHHHHRGGEPPGDTFAPFHGYSKSEDLSSGVPKPPAASILHSHSYSDEFGPSGTDFTRRQLSLQDNLQHMLSPPQITIGPQRPAPSGPGVSAAQKPRPSSGNLLQSPEPSYGPARPRQQSLSKEGCIGGSGGSGGGGGGGLKPSITKQHSQTPSTLNPTMPASERTVAWVSNMPHLSADIESAHIEREEYKLKEYSKSMDESRLDRVKEYEEEIHSLKERLHMSNRKLEEYERRLLSQEEQTSKILMQYQARLEQSEKRLRQQQAEKDSQIKSIIGRLMLVEEELRRDHPAMAEPLPEPKKRLLDAQLLIRPPEGESAPLELPAPPALPPKIFYIKQEPFEPKEEIGGGTQSGCVKEETKVFPGGDTEGNGELGFLLPSGAGTTSGGGGPSWKPVDLHGNEILSGGGGPGGAGQAVHGPVKLGGAPPADGKRFGCLCGKRFAVKPKRDRHIMLTFSLRPFGCGICNKRFKLKHHLTEHMKTHAGALHTCPHCGRRFRVHACFLRHRDLCKGQGWATAHWTYK</sequence>
<keyword evidence="2" id="KW-0343">GTPase activation</keyword>
<keyword evidence="8" id="KW-0539">Nucleus</keyword>
<keyword evidence="7" id="KW-0862">Zinc</keyword>
<organism evidence="14 15">
    <name type="scientific">Tupaia chinensis</name>
    <name type="common">Chinese tree shrew</name>
    <name type="synonym">Tupaia belangeri chinensis</name>
    <dbReference type="NCBI Taxonomy" id="246437"/>
    <lineage>
        <taxon>Eukaryota</taxon>
        <taxon>Metazoa</taxon>
        <taxon>Chordata</taxon>
        <taxon>Craniata</taxon>
        <taxon>Vertebrata</taxon>
        <taxon>Euteleostomi</taxon>
        <taxon>Mammalia</taxon>
        <taxon>Eutheria</taxon>
        <taxon>Euarchontoglires</taxon>
        <taxon>Scandentia</taxon>
        <taxon>Tupaiidae</taxon>
        <taxon>Tupaia</taxon>
    </lineage>
</organism>
<dbReference type="eggNOG" id="KOG3508">
    <property type="taxonomic scope" value="Eukaryota"/>
</dbReference>
<feature type="compositionally biased region" description="Gly residues" evidence="11">
    <location>
        <begin position="666"/>
        <end position="681"/>
    </location>
</feature>